<dbReference type="PROSITE" id="PS50977">
    <property type="entry name" value="HTH_TETR_2"/>
    <property type="match status" value="1"/>
</dbReference>
<dbReference type="InterPro" id="IPR009057">
    <property type="entry name" value="Homeodomain-like_sf"/>
</dbReference>
<dbReference type="InterPro" id="IPR036271">
    <property type="entry name" value="Tet_transcr_reg_TetR-rel_C_sf"/>
</dbReference>
<protein>
    <submittedName>
        <fullName evidence="7">Transcriptional regulator</fullName>
    </submittedName>
</protein>
<dbReference type="GO" id="GO:0003677">
    <property type="term" value="F:DNA binding"/>
    <property type="evidence" value="ECO:0007669"/>
    <property type="project" value="UniProtKB-UniRule"/>
</dbReference>
<dbReference type="InterPro" id="IPR001647">
    <property type="entry name" value="HTH_TetR"/>
</dbReference>
<dbReference type="OrthoDB" id="135877at2157"/>
<dbReference type="FunFam" id="1.10.10.60:FF:000141">
    <property type="entry name" value="TetR family transcriptional regulator"/>
    <property type="match status" value="1"/>
</dbReference>
<feature type="DNA-binding region" description="H-T-H motif" evidence="5">
    <location>
        <begin position="34"/>
        <end position="53"/>
    </location>
</feature>
<dbReference type="Gene3D" id="1.10.357.10">
    <property type="entry name" value="Tetracycline Repressor, domain 2"/>
    <property type="match status" value="1"/>
</dbReference>
<sequence length="209" mass="23863">MSPKVTEKYKQSVRDKILRSAENLFSHKGYHETSMDDIVKESGLSKGAIYGYFESKQDLFLALSEIRVASIMDTMQSSFSPDDSALKKLEKAGEFHFNYIEQSIEICKMSLECWVEAPRITSLQKRLDNRYEKAHGFIAEIIREGIQKGEFRKDVDADAVSSFLLATIDGLLLHRATTNQDINWQKIKNIILTILGEGILEYKTDLKTD</sequence>
<evidence type="ECO:0000256" key="5">
    <source>
        <dbReference type="PROSITE-ProRule" id="PRU00335"/>
    </source>
</evidence>
<reference evidence="7 8" key="1">
    <citation type="journal article" date="2013" name="Nature">
        <title>Anaerobic oxidation of methane coupled to nitrate reduction in a novel archaeal lineage.</title>
        <authorList>
            <person name="Haroon M.F."/>
            <person name="Hu S."/>
            <person name="Shi Y."/>
            <person name="Imelfort M."/>
            <person name="Keller J."/>
            <person name="Hugenholtz P."/>
            <person name="Yuan Z."/>
            <person name="Tyson G.W."/>
        </authorList>
    </citation>
    <scope>NUCLEOTIDE SEQUENCE [LARGE SCALE GENOMIC DNA]</scope>
    <source>
        <strain evidence="7 8">ANME-2d</strain>
    </source>
</reference>
<dbReference type="PANTHER" id="PTHR47506:SF1">
    <property type="entry name" value="HTH-TYPE TRANSCRIPTIONAL REGULATOR YJDC"/>
    <property type="match status" value="1"/>
</dbReference>
<dbReference type="Pfam" id="PF13977">
    <property type="entry name" value="TetR_C_6"/>
    <property type="match status" value="1"/>
</dbReference>
<dbReference type="Gene3D" id="1.10.10.60">
    <property type="entry name" value="Homeodomain-like"/>
    <property type="match status" value="1"/>
</dbReference>
<dbReference type="PRINTS" id="PR00455">
    <property type="entry name" value="HTHTETR"/>
</dbReference>
<dbReference type="PANTHER" id="PTHR47506">
    <property type="entry name" value="TRANSCRIPTIONAL REGULATORY PROTEIN"/>
    <property type="match status" value="1"/>
</dbReference>
<comment type="caution">
    <text evidence="7">The sequence shown here is derived from an EMBL/GenBank/DDBJ whole genome shotgun (WGS) entry which is preliminary data.</text>
</comment>
<keyword evidence="1" id="KW-0678">Repressor</keyword>
<evidence type="ECO:0000256" key="4">
    <source>
        <dbReference type="ARBA" id="ARBA00023163"/>
    </source>
</evidence>
<accession>A0A062V968</accession>
<dbReference type="InterPro" id="IPR023772">
    <property type="entry name" value="DNA-bd_HTH_TetR-type_CS"/>
</dbReference>
<keyword evidence="2" id="KW-0805">Transcription regulation</keyword>
<dbReference type="Proteomes" id="UP000027153">
    <property type="component" value="Unassembled WGS sequence"/>
</dbReference>
<dbReference type="PROSITE" id="PS01081">
    <property type="entry name" value="HTH_TETR_1"/>
    <property type="match status" value="1"/>
</dbReference>
<evidence type="ECO:0000256" key="1">
    <source>
        <dbReference type="ARBA" id="ARBA00022491"/>
    </source>
</evidence>
<evidence type="ECO:0000256" key="3">
    <source>
        <dbReference type="ARBA" id="ARBA00023125"/>
    </source>
</evidence>
<dbReference type="EMBL" id="JMIY01000001">
    <property type="protein sequence ID" value="KCZ73083.1"/>
    <property type="molecule type" value="Genomic_DNA"/>
</dbReference>
<dbReference type="Pfam" id="PF00440">
    <property type="entry name" value="TetR_N"/>
    <property type="match status" value="1"/>
</dbReference>
<feature type="domain" description="HTH tetR-type" evidence="6">
    <location>
        <begin position="11"/>
        <end position="71"/>
    </location>
</feature>
<evidence type="ECO:0000259" key="6">
    <source>
        <dbReference type="PROSITE" id="PS50977"/>
    </source>
</evidence>
<dbReference type="AlphaFoldDB" id="A0A062V968"/>
<dbReference type="RefSeq" id="WP_048088276.1">
    <property type="nucleotide sequence ID" value="NZ_JMIY01000001.1"/>
</dbReference>
<organism evidence="7 8">
    <name type="scientific">Candidatus Methanoperedens nitratireducens</name>
    <dbReference type="NCBI Taxonomy" id="1392998"/>
    <lineage>
        <taxon>Archaea</taxon>
        <taxon>Methanobacteriati</taxon>
        <taxon>Methanobacteriota</taxon>
        <taxon>Stenosarchaea group</taxon>
        <taxon>Methanomicrobia</taxon>
        <taxon>Methanosarcinales</taxon>
        <taxon>ANME-2 cluster</taxon>
        <taxon>Candidatus Methanoperedentaceae</taxon>
        <taxon>Candidatus Methanoperedens</taxon>
    </lineage>
</organism>
<dbReference type="InterPro" id="IPR039538">
    <property type="entry name" value="BetI_C"/>
</dbReference>
<gene>
    <name evidence="7" type="ORF">ANME2D_00142</name>
</gene>
<keyword evidence="3 5" id="KW-0238">DNA-binding</keyword>
<keyword evidence="4" id="KW-0804">Transcription</keyword>
<proteinExistence type="predicted"/>
<dbReference type="SUPFAM" id="SSF48498">
    <property type="entry name" value="Tetracyclin repressor-like, C-terminal domain"/>
    <property type="match status" value="1"/>
</dbReference>
<evidence type="ECO:0000313" key="7">
    <source>
        <dbReference type="EMBL" id="KCZ73083.1"/>
    </source>
</evidence>
<name>A0A062V968_9EURY</name>
<keyword evidence="8" id="KW-1185">Reference proteome</keyword>
<dbReference type="SUPFAM" id="SSF46689">
    <property type="entry name" value="Homeodomain-like"/>
    <property type="match status" value="1"/>
</dbReference>
<evidence type="ECO:0000313" key="8">
    <source>
        <dbReference type="Proteomes" id="UP000027153"/>
    </source>
</evidence>
<evidence type="ECO:0000256" key="2">
    <source>
        <dbReference type="ARBA" id="ARBA00023015"/>
    </source>
</evidence>